<dbReference type="EMBL" id="ANNX02000038">
    <property type="protein sequence ID" value="KYC38806.1"/>
    <property type="molecule type" value="Genomic_DNA"/>
</dbReference>
<dbReference type="OrthoDB" id="467081at2"/>
<protein>
    <submittedName>
        <fullName evidence="1">Fatty-acid synthase</fullName>
    </submittedName>
</protein>
<dbReference type="RefSeq" id="WP_017743402.1">
    <property type="nucleotide sequence ID" value="NZ_KQ976354.1"/>
</dbReference>
<dbReference type="Pfam" id="PF08869">
    <property type="entry name" value="XisI"/>
    <property type="match status" value="1"/>
</dbReference>
<dbReference type="SUPFAM" id="SSF143847">
    <property type="entry name" value="XisI-like"/>
    <property type="match status" value="1"/>
</dbReference>
<dbReference type="InterPro" id="IPR014968">
    <property type="entry name" value="XisI"/>
</dbReference>
<sequence>MDKTNQYRQIVKQVITQYSHLKPSHGNIRLDTIFDEAQDRYGLMQVGWDRGKRVRGNLIYITLSGEKVIVEYDGMDSGITQDLIDNGIPEADIILAFVPQQDSQLSA</sequence>
<reference evidence="1 2" key="1">
    <citation type="journal article" date="2013" name="Genome Biol. Evol.">
        <title>Genomes of Stigonematalean cyanobacteria (subsection V) and the evolution of oxygenic photosynthesis from prokaryotes to plastids.</title>
        <authorList>
            <person name="Dagan T."/>
            <person name="Roettger M."/>
            <person name="Stucken K."/>
            <person name="Landan G."/>
            <person name="Koch R."/>
            <person name="Major P."/>
            <person name="Gould S.B."/>
            <person name="Goremykin V.V."/>
            <person name="Rippka R."/>
            <person name="Tandeau de Marsac N."/>
            <person name="Gugger M."/>
            <person name="Lockhart P.J."/>
            <person name="Allen J.F."/>
            <person name="Brune I."/>
            <person name="Maus I."/>
            <person name="Puhler A."/>
            <person name="Martin W.F."/>
        </authorList>
    </citation>
    <scope>NUCLEOTIDE SEQUENCE [LARGE SCALE GENOMIC DNA]</scope>
    <source>
        <strain evidence="1 2">PCC 7110</strain>
    </source>
</reference>
<dbReference type="STRING" id="128403.WA1_34965"/>
<keyword evidence="2" id="KW-1185">Reference proteome</keyword>
<comment type="caution">
    <text evidence="1">The sequence shown here is derived from an EMBL/GenBank/DDBJ whole genome shotgun (WGS) entry which is preliminary data.</text>
</comment>
<name>A0A139X2B3_9CYAN</name>
<organism evidence="1 2">
    <name type="scientific">Scytonema hofmannii PCC 7110</name>
    <dbReference type="NCBI Taxonomy" id="128403"/>
    <lineage>
        <taxon>Bacteria</taxon>
        <taxon>Bacillati</taxon>
        <taxon>Cyanobacteriota</taxon>
        <taxon>Cyanophyceae</taxon>
        <taxon>Nostocales</taxon>
        <taxon>Scytonemataceae</taxon>
        <taxon>Scytonema</taxon>
    </lineage>
</organism>
<gene>
    <name evidence="1" type="ORF">WA1_34965</name>
</gene>
<dbReference type="InterPro" id="IPR035943">
    <property type="entry name" value="XisI-like_sf"/>
</dbReference>
<accession>A0A139X2B3</accession>
<dbReference type="AlphaFoldDB" id="A0A139X2B3"/>
<evidence type="ECO:0000313" key="2">
    <source>
        <dbReference type="Proteomes" id="UP000076925"/>
    </source>
</evidence>
<proteinExistence type="predicted"/>
<dbReference type="Gene3D" id="3.30.310.110">
    <property type="entry name" value="XisI-like"/>
    <property type="match status" value="1"/>
</dbReference>
<evidence type="ECO:0000313" key="1">
    <source>
        <dbReference type="EMBL" id="KYC38806.1"/>
    </source>
</evidence>
<dbReference type="CDD" id="cd16382">
    <property type="entry name" value="XisI-like"/>
    <property type="match status" value="1"/>
</dbReference>
<dbReference type="Proteomes" id="UP000076925">
    <property type="component" value="Unassembled WGS sequence"/>
</dbReference>